<dbReference type="PROSITE" id="PS50048">
    <property type="entry name" value="ZN2_CY6_FUNGAL_2"/>
    <property type="match status" value="1"/>
</dbReference>
<dbReference type="Proteomes" id="UP000030752">
    <property type="component" value="Unassembled WGS sequence"/>
</dbReference>
<evidence type="ECO:0000313" key="8">
    <source>
        <dbReference type="Proteomes" id="UP000030752"/>
    </source>
</evidence>
<dbReference type="STRING" id="1220924.W2S5X5"/>
<name>W2S5X5_CYPE1</name>
<dbReference type="CDD" id="cd00067">
    <property type="entry name" value="GAL4"/>
    <property type="match status" value="1"/>
</dbReference>
<dbReference type="InterPro" id="IPR036864">
    <property type="entry name" value="Zn2-C6_fun-type_DNA-bd_sf"/>
</dbReference>
<dbReference type="InParanoid" id="W2S5X5"/>
<dbReference type="InterPro" id="IPR001138">
    <property type="entry name" value="Zn2Cys6_DnaBD"/>
</dbReference>
<sequence>MALAEHVSSGTGAINAGYRGRVRTGCLTCRASKVRCDEQHPVCKRCTRLGRACVYKKKASSQHSSPSDTIDHGGTTTDAHGPRLRLRRVSVTPSPLQDHAVEDQQPVDVASPYVGTPRSNSQHDGRSPYLLSTTTTDSPSLLSMMVSQDIYLCTTIDLMVANEESARPSFTYFQHSVFSPFIAPYDPIGWQYFQHQVVSLAAHNATIATALLAVQSLYKAQGNGLSTSKALSLYRAASSLFQAMLSREDEYDPETILMLILLLHLAEMLLPEDTGPGPLAQHDGPLLTRLELWSEGRHHTPLAVRVASWLLLCHAAARRGGNSGLLSNRAQNVLRLPCCNTPTLPLLPLDPTTPLHTTMLQSLTEPLYNFHFQLQLLSSQVADLSHYHRSRVTSSDQEEVFALIASLKSQMQRLWTTRPATMRSPPAEIRSHLSQHLSEPLLHLIATCTAAYHHEIVEVGRNLSDPPFASPEARDHLASVRALIESPDWPTTSPSTASNDDDDAATSGKLHAAFLRPLFLYAIESIHQAETEWAVEQMRRIKDPVSRSDFFASFADGLARAQREKGRRVTTKWWCWQAFGVTPPYL</sequence>
<keyword evidence="8" id="KW-1185">Reference proteome</keyword>
<protein>
    <recommendedName>
        <fullName evidence="6">Zn(2)-C6 fungal-type domain-containing protein</fullName>
    </recommendedName>
</protein>
<dbReference type="GO" id="GO:0008270">
    <property type="term" value="F:zinc ion binding"/>
    <property type="evidence" value="ECO:0007669"/>
    <property type="project" value="InterPro"/>
</dbReference>
<keyword evidence="3" id="KW-0804">Transcription</keyword>
<dbReference type="GO" id="GO:0003677">
    <property type="term" value="F:DNA binding"/>
    <property type="evidence" value="ECO:0007669"/>
    <property type="project" value="UniProtKB-KW"/>
</dbReference>
<dbReference type="PANTHER" id="PTHR37534:SF46">
    <property type="entry name" value="ZN(II)2CYS6 TRANSCRIPTION FACTOR (EUROFUNG)"/>
    <property type="match status" value="1"/>
</dbReference>
<dbReference type="SMART" id="SM00066">
    <property type="entry name" value="GAL4"/>
    <property type="match status" value="1"/>
</dbReference>
<keyword evidence="2" id="KW-0238">DNA-binding</keyword>
<dbReference type="Pfam" id="PF00172">
    <property type="entry name" value="Zn_clus"/>
    <property type="match status" value="1"/>
</dbReference>
<dbReference type="SUPFAM" id="SSF57701">
    <property type="entry name" value="Zn2/Cys6 DNA-binding domain"/>
    <property type="match status" value="1"/>
</dbReference>
<dbReference type="EMBL" id="KI635846">
    <property type="protein sequence ID" value="ETN44116.1"/>
    <property type="molecule type" value="Genomic_DNA"/>
</dbReference>
<dbReference type="eggNOG" id="ENOG502SK0R">
    <property type="taxonomic scope" value="Eukaryota"/>
</dbReference>
<dbReference type="GO" id="GO:0000981">
    <property type="term" value="F:DNA-binding transcription factor activity, RNA polymerase II-specific"/>
    <property type="evidence" value="ECO:0007669"/>
    <property type="project" value="InterPro"/>
</dbReference>
<dbReference type="AlphaFoldDB" id="W2S5X5"/>
<dbReference type="OrthoDB" id="648861at2759"/>
<dbReference type="VEuPathDB" id="FungiDB:HMPREF1541_10666"/>
<keyword evidence="1" id="KW-0805">Transcription regulation</keyword>
<dbReference type="Gene3D" id="4.10.240.10">
    <property type="entry name" value="Zn(2)-C6 fungal-type DNA-binding domain"/>
    <property type="match status" value="1"/>
</dbReference>
<evidence type="ECO:0000259" key="6">
    <source>
        <dbReference type="PROSITE" id="PS50048"/>
    </source>
</evidence>
<reference evidence="7 8" key="1">
    <citation type="submission" date="2013-03" db="EMBL/GenBank/DDBJ databases">
        <title>The Genome Sequence of Phialophora europaea CBS 101466.</title>
        <authorList>
            <consortium name="The Broad Institute Genomics Platform"/>
            <person name="Cuomo C."/>
            <person name="de Hoog S."/>
            <person name="Gorbushina A."/>
            <person name="Walker B."/>
            <person name="Young S.K."/>
            <person name="Zeng Q."/>
            <person name="Gargeya S."/>
            <person name="Fitzgerald M."/>
            <person name="Haas B."/>
            <person name="Abouelleil A."/>
            <person name="Allen A.W."/>
            <person name="Alvarado L."/>
            <person name="Arachchi H.M."/>
            <person name="Berlin A.M."/>
            <person name="Chapman S.B."/>
            <person name="Gainer-Dewar J."/>
            <person name="Goldberg J."/>
            <person name="Griggs A."/>
            <person name="Gujja S."/>
            <person name="Hansen M."/>
            <person name="Howarth C."/>
            <person name="Imamovic A."/>
            <person name="Ireland A."/>
            <person name="Larimer J."/>
            <person name="McCowan C."/>
            <person name="Murphy C."/>
            <person name="Pearson M."/>
            <person name="Poon T.W."/>
            <person name="Priest M."/>
            <person name="Roberts A."/>
            <person name="Saif S."/>
            <person name="Shea T."/>
            <person name="Sisk P."/>
            <person name="Sykes S."/>
            <person name="Wortman J."/>
            <person name="Nusbaum C."/>
            <person name="Birren B."/>
        </authorList>
    </citation>
    <scope>NUCLEOTIDE SEQUENCE [LARGE SCALE GENOMIC DNA]</scope>
    <source>
        <strain evidence="7 8">CBS 101466</strain>
    </source>
</reference>
<evidence type="ECO:0000256" key="3">
    <source>
        <dbReference type="ARBA" id="ARBA00023163"/>
    </source>
</evidence>
<feature type="domain" description="Zn(2)-C6 fungal-type" evidence="6">
    <location>
        <begin position="25"/>
        <end position="55"/>
    </location>
</feature>
<feature type="region of interest" description="Disordered" evidence="5">
    <location>
        <begin position="57"/>
        <end position="132"/>
    </location>
</feature>
<gene>
    <name evidence="7" type="ORF">HMPREF1541_10666</name>
</gene>
<evidence type="ECO:0000313" key="7">
    <source>
        <dbReference type="EMBL" id="ETN44116.1"/>
    </source>
</evidence>
<dbReference type="RefSeq" id="XP_008713558.1">
    <property type="nucleotide sequence ID" value="XM_008715336.1"/>
</dbReference>
<organism evidence="7 8">
    <name type="scientific">Cyphellophora europaea (strain CBS 101466)</name>
    <name type="common">Phialophora europaea</name>
    <dbReference type="NCBI Taxonomy" id="1220924"/>
    <lineage>
        <taxon>Eukaryota</taxon>
        <taxon>Fungi</taxon>
        <taxon>Dikarya</taxon>
        <taxon>Ascomycota</taxon>
        <taxon>Pezizomycotina</taxon>
        <taxon>Eurotiomycetes</taxon>
        <taxon>Chaetothyriomycetidae</taxon>
        <taxon>Chaetothyriales</taxon>
        <taxon>Cyphellophoraceae</taxon>
        <taxon>Cyphellophora</taxon>
    </lineage>
</organism>
<evidence type="ECO:0000256" key="2">
    <source>
        <dbReference type="ARBA" id="ARBA00023125"/>
    </source>
</evidence>
<dbReference type="PROSITE" id="PS00463">
    <property type="entry name" value="ZN2_CY6_FUNGAL_1"/>
    <property type="match status" value="1"/>
</dbReference>
<keyword evidence="4" id="KW-0539">Nucleus</keyword>
<dbReference type="HOGENOM" id="CLU_030887_0_0_1"/>
<dbReference type="GeneID" id="19978005"/>
<proteinExistence type="predicted"/>
<accession>W2S5X5</accession>
<dbReference type="PANTHER" id="PTHR37534">
    <property type="entry name" value="TRANSCRIPTIONAL ACTIVATOR PROTEIN UGA3"/>
    <property type="match status" value="1"/>
</dbReference>
<feature type="compositionally biased region" description="Polar residues" evidence="5">
    <location>
        <begin position="61"/>
        <end position="78"/>
    </location>
</feature>
<evidence type="ECO:0000256" key="4">
    <source>
        <dbReference type="ARBA" id="ARBA00023242"/>
    </source>
</evidence>
<evidence type="ECO:0000256" key="1">
    <source>
        <dbReference type="ARBA" id="ARBA00023015"/>
    </source>
</evidence>
<evidence type="ECO:0000256" key="5">
    <source>
        <dbReference type="SAM" id="MobiDB-lite"/>
    </source>
</evidence>